<dbReference type="AlphaFoldDB" id="R0MRJ4"/>
<evidence type="ECO:0000313" key="1">
    <source>
        <dbReference type="EMBL" id="EOB15518.1"/>
    </source>
</evidence>
<accession>R0MRJ4</accession>
<evidence type="ECO:0000313" key="2">
    <source>
        <dbReference type="Proteomes" id="UP000016927"/>
    </source>
</evidence>
<dbReference type="Proteomes" id="UP000016927">
    <property type="component" value="Unassembled WGS sequence"/>
</dbReference>
<dbReference type="EMBL" id="KB908910">
    <property type="protein sequence ID" value="EOB15518.1"/>
    <property type="molecule type" value="Genomic_DNA"/>
</dbReference>
<dbReference type="HOGENOM" id="CLU_2015904_0_0_1"/>
<protein>
    <submittedName>
        <fullName evidence="1">Uncharacterized protein</fullName>
    </submittedName>
</protein>
<sequence length="123" mass="14060">MKLKPEVNTETTSETIILANGIADKVNEKTNVTGILTLTKKLETLEFYILDQLPFEEIIGTETLEELKCRITFIDKGVHIERTNQDESFNSNDEIHNKIDLNYLPSEYFISNLTALQSKNPNL</sequence>
<proteinExistence type="predicted"/>
<reference evidence="1 2" key="1">
    <citation type="journal article" date="2013" name="BMC Genomics">
        <title>Comparative genomics of parasitic silkworm microsporidia reveal an association between genome expansion and host adaptation.</title>
        <authorList>
            <person name="Pan G."/>
            <person name="Xu J."/>
            <person name="Li T."/>
            <person name="Xia Q."/>
            <person name="Liu S.L."/>
            <person name="Zhang G."/>
            <person name="Li S."/>
            <person name="Li C."/>
            <person name="Liu H."/>
            <person name="Yang L."/>
            <person name="Liu T."/>
            <person name="Zhang X."/>
            <person name="Wu Z."/>
            <person name="Fan W."/>
            <person name="Dang X."/>
            <person name="Xiang H."/>
            <person name="Tao M."/>
            <person name="Li Y."/>
            <person name="Hu J."/>
            <person name="Li Z."/>
            <person name="Lin L."/>
            <person name="Luo J."/>
            <person name="Geng L."/>
            <person name="Wang L."/>
            <person name="Long M."/>
            <person name="Wan Y."/>
            <person name="He N."/>
            <person name="Zhang Z."/>
            <person name="Lu C."/>
            <person name="Keeling P.J."/>
            <person name="Wang J."/>
            <person name="Xiang Z."/>
            <person name="Zhou Z."/>
        </authorList>
    </citation>
    <scope>NUCLEOTIDE SEQUENCE [LARGE SCALE GENOMIC DNA]</scope>
    <source>
        <strain evidence="2">CQ1 / CVCC 102059</strain>
    </source>
</reference>
<organism evidence="1 2">
    <name type="scientific">Nosema bombycis (strain CQ1 / CVCC 102059)</name>
    <name type="common">Microsporidian parasite</name>
    <name type="synonym">Pebrine of silkworm</name>
    <dbReference type="NCBI Taxonomy" id="578461"/>
    <lineage>
        <taxon>Eukaryota</taxon>
        <taxon>Fungi</taxon>
        <taxon>Fungi incertae sedis</taxon>
        <taxon>Microsporidia</taxon>
        <taxon>Nosematidae</taxon>
        <taxon>Nosema</taxon>
    </lineage>
</organism>
<keyword evidence="2" id="KW-1185">Reference proteome</keyword>
<gene>
    <name evidence="1" type="ORF">NBO_2g0010</name>
</gene>
<name>R0MRJ4_NOSB1</name>
<dbReference type="VEuPathDB" id="MicrosporidiaDB:NBO_2g0010"/>